<organism evidence="1 2">
    <name type="scientific">Metabacillus hrfriensis</name>
    <dbReference type="NCBI Taxonomy" id="3048891"/>
    <lineage>
        <taxon>Bacteria</taxon>
        <taxon>Bacillati</taxon>
        <taxon>Bacillota</taxon>
        <taxon>Bacilli</taxon>
        <taxon>Bacillales</taxon>
        <taxon>Bacillaceae</taxon>
        <taxon>Metabacillus</taxon>
    </lineage>
</organism>
<gene>
    <name evidence="1" type="ORF">QLQ22_07695</name>
</gene>
<evidence type="ECO:0000313" key="2">
    <source>
        <dbReference type="Proteomes" id="UP001226091"/>
    </source>
</evidence>
<proteinExistence type="predicted"/>
<dbReference type="Proteomes" id="UP001226091">
    <property type="component" value="Chromosome"/>
</dbReference>
<accession>A0ACD4RFV5</accession>
<dbReference type="EMBL" id="CP126116">
    <property type="protein sequence ID" value="WHZ59198.1"/>
    <property type="molecule type" value="Genomic_DNA"/>
</dbReference>
<name>A0ACD4RFV5_9BACI</name>
<reference evidence="2" key="1">
    <citation type="journal article" date="2025" name="Aquaculture">
        <title>Assessment of the bioflocculant production and safety properties of Metabacillus hrfriensis sp. nov. based on phenotypic and whole-genome sequencing analysis.</title>
        <authorList>
            <person name="Zhang R."/>
            <person name="Zhao Z."/>
            <person name="Luo L."/>
            <person name="Wang S."/>
            <person name="Guo K."/>
            <person name="Xu W."/>
        </authorList>
    </citation>
    <scope>NUCLEOTIDE SEQUENCE [LARGE SCALE GENOMIC DNA]</scope>
    <source>
        <strain evidence="2">CT-WN-B3</strain>
    </source>
</reference>
<keyword evidence="2" id="KW-1185">Reference proteome</keyword>
<protein>
    <submittedName>
        <fullName evidence="1">Uncharacterized protein</fullName>
    </submittedName>
</protein>
<evidence type="ECO:0000313" key="1">
    <source>
        <dbReference type="EMBL" id="WHZ59198.1"/>
    </source>
</evidence>
<sequence>MREVAVGGTGIMGKLHLEAWSKLNDCEISAIIGTAVPFPAEVFNRRNYVERGLAGIAFDAFRILKDIR</sequence>